<proteinExistence type="predicted"/>
<evidence type="ECO:0000259" key="1">
    <source>
        <dbReference type="Pfam" id="PF01850"/>
    </source>
</evidence>
<evidence type="ECO:0000313" key="3">
    <source>
        <dbReference type="Proteomes" id="UP001162030"/>
    </source>
</evidence>
<dbReference type="Gene3D" id="3.40.50.1010">
    <property type="entry name" value="5'-nuclease"/>
    <property type="match status" value="1"/>
</dbReference>
<protein>
    <submittedName>
        <fullName evidence="2">Type II toxin-antitoxin system VapC family toxin</fullName>
    </submittedName>
</protein>
<organism evidence="2 3">
    <name type="scientific">Methylocaldum szegediense</name>
    <dbReference type="NCBI Taxonomy" id="73780"/>
    <lineage>
        <taxon>Bacteria</taxon>
        <taxon>Pseudomonadati</taxon>
        <taxon>Pseudomonadota</taxon>
        <taxon>Gammaproteobacteria</taxon>
        <taxon>Methylococcales</taxon>
        <taxon>Methylococcaceae</taxon>
        <taxon>Methylocaldum</taxon>
    </lineage>
</organism>
<dbReference type="EMBL" id="OX458333">
    <property type="protein sequence ID" value="CAI8960908.1"/>
    <property type="molecule type" value="Genomic_DNA"/>
</dbReference>
<sequence length="136" mass="15063">MKPAKATYVLDACALLRLAQDEPGAERVADILSEAQSGSHRVLLHQINLGEAVYRIAKQFSWSVAERKYGEIALLPIEIIPFDDDLFWKAVKLKATYPISYADCFAAALALREKAVLLSSDPEFEIRGDAASRIKV</sequence>
<dbReference type="Proteomes" id="UP001162030">
    <property type="component" value="Chromosome"/>
</dbReference>
<dbReference type="CDD" id="cd18689">
    <property type="entry name" value="PIN_VapC-like"/>
    <property type="match status" value="1"/>
</dbReference>
<reference evidence="2 3" key="1">
    <citation type="submission" date="2023-03" db="EMBL/GenBank/DDBJ databases">
        <authorList>
            <person name="Pearce D."/>
        </authorList>
    </citation>
    <scope>NUCLEOTIDE SEQUENCE [LARGE SCALE GENOMIC DNA]</scope>
    <source>
        <strain evidence="2">Msz</strain>
    </source>
</reference>
<name>A0ABN8XBQ2_9GAMM</name>
<dbReference type="RefSeq" id="WP_026609957.1">
    <property type="nucleotide sequence ID" value="NZ_OX458333.1"/>
</dbReference>
<dbReference type="InterPro" id="IPR029060">
    <property type="entry name" value="PIN-like_dom_sf"/>
</dbReference>
<dbReference type="Pfam" id="PF01850">
    <property type="entry name" value="PIN"/>
    <property type="match status" value="1"/>
</dbReference>
<accession>A0ABN8XBQ2</accession>
<keyword evidence="3" id="KW-1185">Reference proteome</keyword>
<gene>
    <name evidence="2" type="ORF">MSZNOR_4658</name>
</gene>
<evidence type="ECO:0000313" key="2">
    <source>
        <dbReference type="EMBL" id="CAI8960908.1"/>
    </source>
</evidence>
<dbReference type="InterPro" id="IPR002716">
    <property type="entry name" value="PIN_dom"/>
</dbReference>
<feature type="domain" description="PIN" evidence="1">
    <location>
        <begin position="8"/>
        <end position="125"/>
    </location>
</feature>
<dbReference type="SUPFAM" id="SSF88723">
    <property type="entry name" value="PIN domain-like"/>
    <property type="match status" value="1"/>
</dbReference>